<dbReference type="InterPro" id="IPR036388">
    <property type="entry name" value="WH-like_DNA-bd_sf"/>
</dbReference>
<dbReference type="PANTHER" id="PTHR47691:SF3">
    <property type="entry name" value="HTH-TYPE TRANSCRIPTIONAL REGULATOR RV0890C-RELATED"/>
    <property type="match status" value="1"/>
</dbReference>
<keyword evidence="2" id="KW-0808">Transferase</keyword>
<dbReference type="SUPFAM" id="SSF46894">
    <property type="entry name" value="C-terminal effector domain of the bipartite response regulators"/>
    <property type="match status" value="1"/>
</dbReference>
<keyword evidence="3" id="KW-1185">Reference proteome</keyword>
<dbReference type="InterPro" id="IPR016032">
    <property type="entry name" value="Sig_transdc_resp-reg_C-effctor"/>
</dbReference>
<dbReference type="SUPFAM" id="SSF52540">
    <property type="entry name" value="P-loop containing nucleoside triphosphate hydrolases"/>
    <property type="match status" value="1"/>
</dbReference>
<dbReference type="GO" id="GO:0004674">
    <property type="term" value="F:protein serine/threonine kinase activity"/>
    <property type="evidence" value="ECO:0007669"/>
    <property type="project" value="UniProtKB-KW"/>
</dbReference>
<dbReference type="EMBL" id="JAGIOO010000001">
    <property type="protein sequence ID" value="MBP2478563.1"/>
    <property type="molecule type" value="Genomic_DNA"/>
</dbReference>
<dbReference type="Pfam" id="PF25872">
    <property type="entry name" value="HTH_77"/>
    <property type="match status" value="1"/>
</dbReference>
<dbReference type="Gene3D" id="1.10.10.10">
    <property type="entry name" value="Winged helix-like DNA-binding domain superfamily/Winged helix DNA-binding domain"/>
    <property type="match status" value="1"/>
</dbReference>
<protein>
    <submittedName>
        <fullName evidence="2">Non-specific serine/threonine protein kinase</fullName>
        <ecNumber evidence="2">2.7.11.1</ecNumber>
    </submittedName>
</protein>
<accession>A0ABS5APS5</accession>
<organism evidence="2 3">
    <name type="scientific">Crossiella equi</name>
    <dbReference type="NCBI Taxonomy" id="130796"/>
    <lineage>
        <taxon>Bacteria</taxon>
        <taxon>Bacillati</taxon>
        <taxon>Actinomycetota</taxon>
        <taxon>Actinomycetes</taxon>
        <taxon>Pseudonocardiales</taxon>
        <taxon>Pseudonocardiaceae</taxon>
        <taxon>Crossiella</taxon>
    </lineage>
</organism>
<dbReference type="PRINTS" id="PR00364">
    <property type="entry name" value="DISEASERSIST"/>
</dbReference>
<evidence type="ECO:0000313" key="2">
    <source>
        <dbReference type="EMBL" id="MBP2478563.1"/>
    </source>
</evidence>
<proteinExistence type="predicted"/>
<dbReference type="EC" id="2.7.11.1" evidence="2"/>
<keyword evidence="2" id="KW-0723">Serine/threonine-protein kinase</keyword>
<comment type="caution">
    <text evidence="2">The sequence shown here is derived from an EMBL/GenBank/DDBJ whole genome shotgun (WGS) entry which is preliminary data.</text>
</comment>
<gene>
    <name evidence="2" type="ORF">JOF53_007435</name>
</gene>
<feature type="domain" description="HTH luxR-type" evidence="1">
    <location>
        <begin position="696"/>
        <end position="761"/>
    </location>
</feature>
<dbReference type="PROSITE" id="PS50043">
    <property type="entry name" value="HTH_LUXR_2"/>
    <property type="match status" value="1"/>
</dbReference>
<name>A0ABS5APS5_9PSEU</name>
<evidence type="ECO:0000259" key="1">
    <source>
        <dbReference type="PROSITE" id="PS50043"/>
    </source>
</evidence>
<dbReference type="Pfam" id="PF00196">
    <property type="entry name" value="GerE"/>
    <property type="match status" value="1"/>
</dbReference>
<dbReference type="Proteomes" id="UP001519363">
    <property type="component" value="Unassembled WGS sequence"/>
</dbReference>
<keyword evidence="2" id="KW-0418">Kinase</keyword>
<dbReference type="Gene3D" id="3.40.50.300">
    <property type="entry name" value="P-loop containing nucleotide triphosphate hydrolases"/>
    <property type="match status" value="1"/>
</dbReference>
<dbReference type="InterPro" id="IPR000792">
    <property type="entry name" value="Tscrpt_reg_LuxR_C"/>
</dbReference>
<sequence>MLGMLPAEVTSFVGRRQELTAIRQLMASTRLLTLTGPGGVGKTRLVVRAAEQMSRAYPDGVHFVGLDALRHGDLLPATIGAALQIPDTAADTDAQLVEFLRDKHLLLVLDNCEHVIDDTAHLVGRILAGAPHVRVLATSRQVLDIEGEQAMVVPPLAVPRVGTRREAAKLDAMTLFTDRAADSVRGFTLDADNWSFALRICAKLDGMPLAIELAVAWLRTLSIQELADELDQGLNLLDKGGRNVRARQKTLRATIQWSYELASYEEQLLWARLSVFSDGATLEAIEAVCAGDVIHPDDVLGILASLVDKSIVQRDDQFAAPRFRMLEAVRQFGASRLAASKHRVELGRRHRDFYLGMARGAEADWYGGRDQGAVYQRLRGEHANLRLALEFCLANPGESAVGLELVTRLHVYWMNCGHYGEGRRWFNEVLAVEREPSPTRAKALSVCGYLNNALGDSGTAREQSRAALAWAVRSGHVGEQGRVRVVLGGAALLDGDLRAGARLCGSARAYLEAAGEWSWSLTAEAVLLMSMAFGGDSHGVMTRAKAALAEAERLGQEWCCIHIRYALALAQHTAGRHDSATKSALTGVHAARKFNDVLGVCMHVELLAWIAEASGRAKQAAQLLGLVERLWPLLGGKAMLGSQTWVEPHDECAARTRAALGAEAYQSAYARGMANGQDFAQAVSFVLDERRTSPGVGRERQQLTKREWQVAELIAKGMTNKEIAAQLVVATRTAETHVDHVLAKLGFTSRSQIATWVAENPRTG</sequence>
<dbReference type="InterPro" id="IPR058852">
    <property type="entry name" value="HTH_77"/>
</dbReference>
<reference evidence="2 3" key="1">
    <citation type="submission" date="2021-03" db="EMBL/GenBank/DDBJ databases">
        <title>Sequencing the genomes of 1000 actinobacteria strains.</title>
        <authorList>
            <person name="Klenk H.-P."/>
        </authorList>
    </citation>
    <scope>NUCLEOTIDE SEQUENCE [LARGE SCALE GENOMIC DNA]</scope>
    <source>
        <strain evidence="2 3">DSM 44580</strain>
    </source>
</reference>
<dbReference type="InterPro" id="IPR027417">
    <property type="entry name" value="P-loop_NTPase"/>
</dbReference>
<dbReference type="PANTHER" id="PTHR47691">
    <property type="entry name" value="REGULATOR-RELATED"/>
    <property type="match status" value="1"/>
</dbReference>
<evidence type="ECO:0000313" key="3">
    <source>
        <dbReference type="Proteomes" id="UP001519363"/>
    </source>
</evidence>
<dbReference type="PRINTS" id="PR00038">
    <property type="entry name" value="HTHLUXR"/>
</dbReference>
<dbReference type="CDD" id="cd06170">
    <property type="entry name" value="LuxR_C_like"/>
    <property type="match status" value="1"/>
</dbReference>
<dbReference type="SMART" id="SM00421">
    <property type="entry name" value="HTH_LUXR"/>
    <property type="match status" value="1"/>
</dbReference>